<reference evidence="1" key="2">
    <citation type="submission" date="2020-11" db="EMBL/GenBank/DDBJ databases">
        <authorList>
            <person name="McCartney M.A."/>
            <person name="Auch B."/>
            <person name="Kono T."/>
            <person name="Mallez S."/>
            <person name="Becker A."/>
            <person name="Gohl D.M."/>
            <person name="Silverstein K.A.T."/>
            <person name="Koren S."/>
            <person name="Bechman K.B."/>
            <person name="Herman A."/>
            <person name="Abrahante J.E."/>
            <person name="Garbe J."/>
        </authorList>
    </citation>
    <scope>NUCLEOTIDE SEQUENCE</scope>
    <source>
        <strain evidence="1">Duluth1</strain>
        <tissue evidence="1">Whole animal</tissue>
    </source>
</reference>
<dbReference type="Gene3D" id="3.40.50.300">
    <property type="entry name" value="P-loop containing nucleotide triphosphate hydrolases"/>
    <property type="match status" value="1"/>
</dbReference>
<sequence length="54" mass="6420">MFDLTELKNGRYNIIYSHPEALHTKKIQKIFHSSVYQQRVCAVAIDEVHMNSEW</sequence>
<reference evidence="1" key="1">
    <citation type="journal article" date="2019" name="bioRxiv">
        <title>The Genome of the Zebra Mussel, Dreissena polymorpha: A Resource for Invasive Species Research.</title>
        <authorList>
            <person name="McCartney M.A."/>
            <person name="Auch B."/>
            <person name="Kono T."/>
            <person name="Mallez S."/>
            <person name="Zhang Y."/>
            <person name="Obille A."/>
            <person name="Becker A."/>
            <person name="Abrahante J.E."/>
            <person name="Garbe J."/>
            <person name="Badalamenti J.P."/>
            <person name="Herman A."/>
            <person name="Mangelson H."/>
            <person name="Liachko I."/>
            <person name="Sullivan S."/>
            <person name="Sone E.D."/>
            <person name="Koren S."/>
            <person name="Silverstein K.A.T."/>
            <person name="Beckman K.B."/>
            <person name="Gohl D.M."/>
        </authorList>
    </citation>
    <scope>NUCLEOTIDE SEQUENCE</scope>
    <source>
        <strain evidence="1">Duluth1</strain>
        <tissue evidence="1">Whole animal</tissue>
    </source>
</reference>
<gene>
    <name evidence="1" type="ORF">DPMN_167491</name>
</gene>
<dbReference type="EMBL" id="JAIWYP010000008">
    <property type="protein sequence ID" value="KAH3789316.1"/>
    <property type="molecule type" value="Genomic_DNA"/>
</dbReference>
<dbReference type="AlphaFoldDB" id="A0A9D4F0W0"/>
<accession>A0A9D4F0W0</accession>
<organism evidence="1 2">
    <name type="scientific">Dreissena polymorpha</name>
    <name type="common">Zebra mussel</name>
    <name type="synonym">Mytilus polymorpha</name>
    <dbReference type="NCBI Taxonomy" id="45954"/>
    <lineage>
        <taxon>Eukaryota</taxon>
        <taxon>Metazoa</taxon>
        <taxon>Spiralia</taxon>
        <taxon>Lophotrochozoa</taxon>
        <taxon>Mollusca</taxon>
        <taxon>Bivalvia</taxon>
        <taxon>Autobranchia</taxon>
        <taxon>Heteroconchia</taxon>
        <taxon>Euheterodonta</taxon>
        <taxon>Imparidentia</taxon>
        <taxon>Neoheterodontei</taxon>
        <taxon>Myida</taxon>
        <taxon>Dreissenoidea</taxon>
        <taxon>Dreissenidae</taxon>
        <taxon>Dreissena</taxon>
    </lineage>
</organism>
<dbReference type="Proteomes" id="UP000828390">
    <property type="component" value="Unassembled WGS sequence"/>
</dbReference>
<name>A0A9D4F0W0_DREPO</name>
<comment type="caution">
    <text evidence="1">The sequence shown here is derived from an EMBL/GenBank/DDBJ whole genome shotgun (WGS) entry which is preliminary data.</text>
</comment>
<evidence type="ECO:0000313" key="1">
    <source>
        <dbReference type="EMBL" id="KAH3789316.1"/>
    </source>
</evidence>
<evidence type="ECO:0000313" key="2">
    <source>
        <dbReference type="Proteomes" id="UP000828390"/>
    </source>
</evidence>
<proteinExistence type="predicted"/>
<protein>
    <submittedName>
        <fullName evidence="1">Uncharacterized protein</fullName>
    </submittedName>
</protein>
<keyword evidence="2" id="KW-1185">Reference proteome</keyword>
<dbReference type="InterPro" id="IPR027417">
    <property type="entry name" value="P-loop_NTPase"/>
</dbReference>